<evidence type="ECO:0000313" key="2">
    <source>
        <dbReference type="Proteomes" id="UP000566071"/>
    </source>
</evidence>
<evidence type="ECO:0000313" key="1">
    <source>
        <dbReference type="EMBL" id="NNU34423.1"/>
    </source>
</evidence>
<name>A0ABX1W2L6_9SPHI</name>
<organism evidence="1 2">
    <name type="scientific">Mucilaginibacter humi</name>
    <dbReference type="NCBI Taxonomy" id="2732510"/>
    <lineage>
        <taxon>Bacteria</taxon>
        <taxon>Pseudomonadati</taxon>
        <taxon>Bacteroidota</taxon>
        <taxon>Sphingobacteriia</taxon>
        <taxon>Sphingobacteriales</taxon>
        <taxon>Sphingobacteriaceae</taxon>
        <taxon>Mucilaginibacter</taxon>
    </lineage>
</organism>
<comment type="caution">
    <text evidence="1">The sequence shown here is derived from an EMBL/GenBank/DDBJ whole genome shotgun (WGS) entry which is preliminary data.</text>
</comment>
<keyword evidence="2" id="KW-1185">Reference proteome</keyword>
<sequence>MILDPTVGMTGALQNSAAIDSKGLDVVLNTLNVNSGIKWRTTLLFNYVAYKVSKNLNPPSADGLVSDGTYIFPVVGYNPYEIASYQWAGLDPQTGDPMGYVNGQPSKDYQAIAKNPIQQQVVSGPALPPFFGTLRNTIDWHHFSLAVNITYKLAYYFRRPTLNYTALFTYGTGYSEYDQRWLKPGDEKFTNVPSLVYPANALRDNFYHYAAINVERADNVKLNDVYLSYDLIPKHSIMGLKAVRFYGYASQLNLLVWKANRSGIDPDILYAVKPPCTFSVGLKTDL</sequence>
<gene>
    <name evidence="1" type="ORF">HK413_10295</name>
</gene>
<accession>A0ABX1W2L6</accession>
<protein>
    <recommendedName>
        <fullName evidence="3">TonB-dependent receptor-like beta-barrel domain-containing protein</fullName>
    </recommendedName>
</protein>
<dbReference type="EMBL" id="JABFCR010000045">
    <property type="protein sequence ID" value="NNU34423.1"/>
    <property type="molecule type" value="Genomic_DNA"/>
</dbReference>
<reference evidence="1 2" key="1">
    <citation type="submission" date="2020-05" db="EMBL/GenBank/DDBJ databases">
        <authorList>
            <person name="Khan S.A."/>
            <person name="Jeon C.O."/>
            <person name="Chun B.H."/>
        </authorList>
    </citation>
    <scope>NUCLEOTIDE SEQUENCE [LARGE SCALE GENOMIC DNA]</scope>
    <source>
        <strain evidence="1 2">S1162</strain>
    </source>
</reference>
<dbReference type="RefSeq" id="WP_175270097.1">
    <property type="nucleotide sequence ID" value="NZ_JABFCR010000045.1"/>
</dbReference>
<evidence type="ECO:0008006" key="3">
    <source>
        <dbReference type="Google" id="ProtNLM"/>
    </source>
</evidence>
<proteinExistence type="predicted"/>
<dbReference type="Proteomes" id="UP000566071">
    <property type="component" value="Unassembled WGS sequence"/>
</dbReference>